<evidence type="ECO:0000313" key="2">
    <source>
        <dbReference type="EMBL" id="MET6996178.1"/>
    </source>
</evidence>
<comment type="caution">
    <text evidence="2">The sequence shown here is derived from an EMBL/GenBank/DDBJ whole genome shotgun (WGS) entry which is preliminary data.</text>
</comment>
<evidence type="ECO:0000259" key="1">
    <source>
        <dbReference type="Pfam" id="PF13354"/>
    </source>
</evidence>
<keyword evidence="2" id="KW-0378">Hydrolase</keyword>
<proteinExistence type="predicted"/>
<organism evidence="2 3">
    <name type="scientific">Chitinophaga defluvii</name>
    <dbReference type="NCBI Taxonomy" id="3163343"/>
    <lineage>
        <taxon>Bacteria</taxon>
        <taxon>Pseudomonadati</taxon>
        <taxon>Bacteroidota</taxon>
        <taxon>Chitinophagia</taxon>
        <taxon>Chitinophagales</taxon>
        <taxon>Chitinophagaceae</taxon>
        <taxon>Chitinophaga</taxon>
    </lineage>
</organism>
<protein>
    <submittedName>
        <fullName evidence="2">Serine hydrolase</fullName>
    </submittedName>
</protein>
<gene>
    <name evidence="2" type="ORF">ABR189_02310</name>
</gene>
<keyword evidence="3" id="KW-1185">Reference proteome</keyword>
<dbReference type="InterPro" id="IPR045155">
    <property type="entry name" value="Beta-lactam_cat"/>
</dbReference>
<name>A0ABV2SZH0_9BACT</name>
<dbReference type="GO" id="GO:0016787">
    <property type="term" value="F:hydrolase activity"/>
    <property type="evidence" value="ECO:0007669"/>
    <property type="project" value="UniProtKB-KW"/>
</dbReference>
<feature type="domain" description="Beta-lactamase class A catalytic" evidence="1">
    <location>
        <begin position="58"/>
        <end position="341"/>
    </location>
</feature>
<sequence length="401" mass="46422">MQTRHYPPTDNFLEMLLKANAARLGAVFQHPNEYRLQVVYTRIDRDQQNKPHFQDFYYRVDTNSYFYPASTVKLPGAILALEKLNDLHIPGVDKFTPMLTDSLANISPAVTSDSSAVNKLPSIAHYIKKIFLTSDNDAFNRLYEFLGQQEFNTRLWEKGYTQAQIRHRVGIPLNIVDNLQTNAIRFQQGHHLLYLQPAKISHLNFSPRHDSIGKAHYNYLGKLQNGPMDFSFRNRISLPALHNIMRSIIFPEAVTNSQRFRLTESDYQFLYKCMSQLPSETADPAYDTSQFQDAYVKFLLYGGEKTAHIPPHIRIFNKPGWAYGFLTDVAYIVDFANQVEFLLSATVYVNKDGILGDDQYEFDQTGKPFLKVLGQLIYETELQRKKKYPADLSRYKIIYDK</sequence>
<dbReference type="Gene3D" id="3.40.710.10">
    <property type="entry name" value="DD-peptidase/beta-lactamase superfamily"/>
    <property type="match status" value="1"/>
</dbReference>
<evidence type="ECO:0000313" key="3">
    <source>
        <dbReference type="Proteomes" id="UP001549749"/>
    </source>
</evidence>
<dbReference type="Pfam" id="PF13354">
    <property type="entry name" value="Beta-lactamase2"/>
    <property type="match status" value="1"/>
</dbReference>
<dbReference type="RefSeq" id="WP_354658826.1">
    <property type="nucleotide sequence ID" value="NZ_JBEXAC010000001.1"/>
</dbReference>
<reference evidence="2 3" key="1">
    <citation type="submission" date="2024-06" db="EMBL/GenBank/DDBJ databases">
        <title>Chitinophaga defluvii sp. nov., isolated from municipal sewage.</title>
        <authorList>
            <person name="Zhang L."/>
        </authorList>
    </citation>
    <scope>NUCLEOTIDE SEQUENCE [LARGE SCALE GENOMIC DNA]</scope>
    <source>
        <strain evidence="2 3">H8</strain>
    </source>
</reference>
<dbReference type="EMBL" id="JBEXAC010000001">
    <property type="protein sequence ID" value="MET6996178.1"/>
    <property type="molecule type" value="Genomic_DNA"/>
</dbReference>
<dbReference type="InterPro" id="IPR012338">
    <property type="entry name" value="Beta-lactam/transpept-like"/>
</dbReference>
<dbReference type="Proteomes" id="UP001549749">
    <property type="component" value="Unassembled WGS sequence"/>
</dbReference>
<dbReference type="SUPFAM" id="SSF56601">
    <property type="entry name" value="beta-lactamase/transpeptidase-like"/>
    <property type="match status" value="1"/>
</dbReference>
<accession>A0ABV2SZH0</accession>